<feature type="compositionally biased region" description="Low complexity" evidence="1">
    <location>
        <begin position="21"/>
        <end position="34"/>
    </location>
</feature>
<protein>
    <submittedName>
        <fullName evidence="2">Uncharacterized protein</fullName>
    </submittedName>
</protein>
<organism evidence="2">
    <name type="scientific">Arion vulgaris</name>
    <dbReference type="NCBI Taxonomy" id="1028688"/>
    <lineage>
        <taxon>Eukaryota</taxon>
        <taxon>Metazoa</taxon>
        <taxon>Spiralia</taxon>
        <taxon>Lophotrochozoa</taxon>
        <taxon>Mollusca</taxon>
        <taxon>Gastropoda</taxon>
        <taxon>Heterobranchia</taxon>
        <taxon>Euthyneura</taxon>
        <taxon>Panpulmonata</taxon>
        <taxon>Eupulmonata</taxon>
        <taxon>Stylommatophora</taxon>
        <taxon>Helicina</taxon>
        <taxon>Arionoidea</taxon>
        <taxon>Arionidae</taxon>
        <taxon>Arion</taxon>
    </lineage>
</organism>
<feature type="compositionally biased region" description="Polar residues" evidence="1">
    <location>
        <begin position="79"/>
        <end position="91"/>
    </location>
</feature>
<dbReference type="EMBL" id="HACG01013266">
    <property type="protein sequence ID" value="CEK60131.1"/>
    <property type="molecule type" value="Transcribed_RNA"/>
</dbReference>
<evidence type="ECO:0000256" key="1">
    <source>
        <dbReference type="SAM" id="MobiDB-lite"/>
    </source>
</evidence>
<feature type="compositionally biased region" description="Basic and acidic residues" evidence="1">
    <location>
        <begin position="10"/>
        <end position="20"/>
    </location>
</feature>
<evidence type="ECO:0000313" key="2">
    <source>
        <dbReference type="EMBL" id="CEK60131.1"/>
    </source>
</evidence>
<proteinExistence type="predicted"/>
<feature type="region of interest" description="Disordered" evidence="1">
    <location>
        <begin position="1"/>
        <end position="160"/>
    </location>
</feature>
<reference evidence="2" key="1">
    <citation type="submission" date="2014-12" db="EMBL/GenBank/DDBJ databases">
        <title>Insight into the proteome of Arion vulgaris.</title>
        <authorList>
            <person name="Aradska J."/>
            <person name="Bulat T."/>
            <person name="Smidak R."/>
            <person name="Sarate P."/>
            <person name="Gangsoo J."/>
            <person name="Sialana F."/>
            <person name="Bilban M."/>
            <person name="Lubec G."/>
        </authorList>
    </citation>
    <scope>NUCLEOTIDE SEQUENCE</scope>
    <source>
        <tissue evidence="2">Skin</tissue>
    </source>
</reference>
<sequence>IAKEQTSIKTVDKTRQERDSGAQAEVQGQQAGVRQQRDTDANVGVQGQANARQQRDAGLEPGQTSIKTIVTTRRERDAGTQSETQSQTGVRQQRDAGIAKEQTSVKTLEKTRQGRGVAGNIGDSTIPQTRGQRNTDQISSESQQEGMKQKIHPRDIRPQQ</sequence>
<feature type="non-terminal residue" evidence="2">
    <location>
        <position position="1"/>
    </location>
</feature>
<feature type="compositionally biased region" description="Polar residues" evidence="1">
    <location>
        <begin position="122"/>
        <end position="146"/>
    </location>
</feature>
<name>A0A0B6YWL4_9EUPU</name>
<dbReference type="AlphaFoldDB" id="A0A0B6YWL4"/>
<accession>A0A0B6YWL4</accession>
<feature type="compositionally biased region" description="Polar residues" evidence="1">
    <location>
        <begin position="62"/>
        <end position="71"/>
    </location>
</feature>
<gene>
    <name evidence="2" type="primary">ORF38503</name>
</gene>